<gene>
    <name evidence="1" type="ORF">KNW02_19840</name>
</gene>
<evidence type="ECO:0000313" key="2">
    <source>
        <dbReference type="Proteomes" id="UP001166191"/>
    </source>
</evidence>
<dbReference type="EMBL" id="JAHKNG010000077">
    <property type="protein sequence ID" value="MBU3032332.1"/>
    <property type="molecule type" value="Genomic_DNA"/>
</dbReference>
<proteinExistence type="predicted"/>
<reference evidence="1" key="1">
    <citation type="submission" date="2021-06" db="EMBL/GenBank/DDBJ databases">
        <title>Paracoccus bacterium XHP0099 sp. nov., isolated from the surface waters of the Yellow Sea.</title>
        <authorList>
            <person name="Xue H."/>
            <person name="Zhang D."/>
        </authorList>
    </citation>
    <scope>NUCLEOTIDE SEQUENCE</scope>
    <source>
        <strain evidence="1">XHP0099</strain>
    </source>
</reference>
<comment type="caution">
    <text evidence="1">The sequence shown here is derived from an EMBL/GenBank/DDBJ whole genome shotgun (WGS) entry which is preliminary data.</text>
</comment>
<keyword evidence="2" id="KW-1185">Reference proteome</keyword>
<protein>
    <submittedName>
        <fullName evidence="1">Uncharacterized protein</fullName>
    </submittedName>
</protein>
<evidence type="ECO:0000313" key="1">
    <source>
        <dbReference type="EMBL" id="MBU3032332.1"/>
    </source>
</evidence>
<sequence>MQGIDISKLKTRTGTVERVWQIEIQATPEDADKIIDNVMEVDPLIYGRYKRNAFVSAIGSETYLPEENSTSAVHLGAANKVQTFPSVLVVISVEQNPETLGRVLDAIRDVHHYEEPLIFIKDCWASRASYDPHNSNPNRWWNREKANAES</sequence>
<organism evidence="1 2">
    <name type="scientific">Paracoccus marinaquae</name>
    <dbReference type="NCBI Taxonomy" id="2841926"/>
    <lineage>
        <taxon>Bacteria</taxon>
        <taxon>Pseudomonadati</taxon>
        <taxon>Pseudomonadota</taxon>
        <taxon>Alphaproteobacteria</taxon>
        <taxon>Rhodobacterales</taxon>
        <taxon>Paracoccaceae</taxon>
        <taxon>Paracoccus</taxon>
    </lineage>
</organism>
<dbReference type="RefSeq" id="WP_216034916.1">
    <property type="nucleotide sequence ID" value="NZ_JAHKNG010000077.1"/>
</dbReference>
<dbReference type="Proteomes" id="UP001166191">
    <property type="component" value="Unassembled WGS sequence"/>
</dbReference>
<accession>A0ABS6AR47</accession>
<name>A0ABS6AR47_9RHOB</name>